<dbReference type="PROSITE" id="PS00678">
    <property type="entry name" value="WD_REPEATS_1"/>
    <property type="match status" value="1"/>
</dbReference>
<dbReference type="PANTHER" id="PTHR22850">
    <property type="entry name" value="WD40 REPEAT FAMILY"/>
    <property type="match status" value="1"/>
</dbReference>
<evidence type="ECO:0000256" key="6">
    <source>
        <dbReference type="PROSITE-ProRule" id="PRU00221"/>
    </source>
</evidence>
<keyword evidence="3" id="KW-0677">Repeat</keyword>
<protein>
    <recommendedName>
        <fullName evidence="8">Histone-binding protein RBBP4-like N-terminal domain-containing protein</fullName>
    </recommendedName>
</protein>
<feature type="compositionally biased region" description="Basic and acidic residues" evidence="7">
    <location>
        <begin position="467"/>
        <end position="481"/>
    </location>
</feature>
<gene>
    <name evidence="9" type="ORF">LODBEIA_P59760</name>
</gene>
<keyword evidence="4" id="KW-0156">Chromatin regulator</keyword>
<evidence type="ECO:0000259" key="8">
    <source>
        <dbReference type="Pfam" id="PF12265"/>
    </source>
</evidence>
<name>A0ABP0ZVT0_9ASCO</name>
<evidence type="ECO:0000256" key="1">
    <source>
        <dbReference type="ARBA" id="ARBA00004123"/>
    </source>
</evidence>
<feature type="compositionally biased region" description="Acidic residues" evidence="7">
    <location>
        <begin position="454"/>
        <end position="466"/>
    </location>
</feature>
<dbReference type="InterPro" id="IPR036322">
    <property type="entry name" value="WD40_repeat_dom_sf"/>
</dbReference>
<evidence type="ECO:0000313" key="9">
    <source>
        <dbReference type="EMBL" id="CAK9442233.1"/>
    </source>
</evidence>
<evidence type="ECO:0000256" key="2">
    <source>
        <dbReference type="ARBA" id="ARBA00022574"/>
    </source>
</evidence>
<comment type="subcellular location">
    <subcellularLocation>
        <location evidence="1">Nucleus</location>
    </subcellularLocation>
</comment>
<organism evidence="9 10">
    <name type="scientific">Lodderomyces beijingensis</name>
    <dbReference type="NCBI Taxonomy" id="1775926"/>
    <lineage>
        <taxon>Eukaryota</taxon>
        <taxon>Fungi</taxon>
        <taxon>Dikarya</taxon>
        <taxon>Ascomycota</taxon>
        <taxon>Saccharomycotina</taxon>
        <taxon>Pichiomycetes</taxon>
        <taxon>Debaryomycetaceae</taxon>
        <taxon>Candida/Lodderomyces clade</taxon>
        <taxon>Lodderomyces</taxon>
    </lineage>
</organism>
<keyword evidence="10" id="KW-1185">Reference proteome</keyword>
<dbReference type="InterPro" id="IPR050459">
    <property type="entry name" value="WD_repeat_RBAP46/RBAP48/MSI1"/>
</dbReference>
<feature type="domain" description="Histone-binding protein RBBP4-like N-terminal" evidence="8">
    <location>
        <begin position="29"/>
        <end position="97"/>
    </location>
</feature>
<evidence type="ECO:0000256" key="3">
    <source>
        <dbReference type="ARBA" id="ARBA00022737"/>
    </source>
</evidence>
<dbReference type="Pfam" id="PF00400">
    <property type="entry name" value="WD40"/>
    <property type="match status" value="1"/>
</dbReference>
<evidence type="ECO:0000256" key="5">
    <source>
        <dbReference type="ARBA" id="ARBA00023242"/>
    </source>
</evidence>
<proteinExistence type="predicted"/>
<evidence type="ECO:0000256" key="7">
    <source>
        <dbReference type="SAM" id="MobiDB-lite"/>
    </source>
</evidence>
<dbReference type="InterPro" id="IPR022052">
    <property type="entry name" value="Histone-bd_RBBP4-like_N"/>
</dbReference>
<feature type="repeat" description="WD" evidence="6">
    <location>
        <begin position="303"/>
        <end position="345"/>
    </location>
</feature>
<feature type="compositionally biased region" description="Basic and acidic residues" evidence="7">
    <location>
        <begin position="509"/>
        <end position="528"/>
    </location>
</feature>
<sequence>MPSSTSNEWAKAERDVILEQQQQEKITNEEFKIWKKTVPLLYDVIHTFALPNPSTVVQWLPKYNRASDDLLELNFVLASNSVSKNDNYVKLSSVTVPRTLLEKGDLPVPVDGEDTSNFKSTLTQWKQASEVNKLRVAKDGNTALSFNSDGVIHAFKLETSEVVDYKYHKQGGFALDWIDNERFLSGSGDGQIALWQLDKPSTPIQLFKSHHGAVNDISAANANIFGSVSDDSTTQFHDVRIAGSGPGSGEKEGSNPYIKIENSHIQKCISFHPYIDTLYATAGKDNVVSLYDLRNYKEPLRKLYGHTDTIRQLEWDWASATTLVSCGYDTRILFWNLDNLDEDFTYPDVNGSSAAETTKRKTQQTTKVDPCLKFVHGGHVNRVNDFSIHPKVRNLFASVGDDKLLEIWKPKSLVVEEPEADEEEEEEEAVEEVEKVGEGEKVEEAVEKKQEVAEKEDEAKAEDDGDAEVKPVETEKKKEPSAEADNGDEVKPDAASADVEMTEASEPPAKNEDSEPTVKAEEDTEMKD</sequence>
<dbReference type="SMART" id="SM00320">
    <property type="entry name" value="WD40"/>
    <property type="match status" value="6"/>
</dbReference>
<evidence type="ECO:0000313" key="10">
    <source>
        <dbReference type="Proteomes" id="UP001497383"/>
    </source>
</evidence>
<dbReference type="Pfam" id="PF12265">
    <property type="entry name" value="CAF1C_H4-bd"/>
    <property type="match status" value="1"/>
</dbReference>
<dbReference type="InterPro" id="IPR001680">
    <property type="entry name" value="WD40_rpt"/>
</dbReference>
<feature type="compositionally biased region" description="Basic and acidic residues" evidence="7">
    <location>
        <begin position="432"/>
        <end position="453"/>
    </location>
</feature>
<dbReference type="Gene3D" id="2.130.10.10">
    <property type="entry name" value="YVTN repeat-like/Quinoprotein amine dehydrogenase"/>
    <property type="match status" value="1"/>
</dbReference>
<dbReference type="PROSITE" id="PS50082">
    <property type="entry name" value="WD_REPEATS_2"/>
    <property type="match status" value="1"/>
</dbReference>
<dbReference type="InterPro" id="IPR019775">
    <property type="entry name" value="WD40_repeat_CS"/>
</dbReference>
<feature type="region of interest" description="Disordered" evidence="7">
    <location>
        <begin position="415"/>
        <end position="528"/>
    </location>
</feature>
<dbReference type="SUPFAM" id="SSF50978">
    <property type="entry name" value="WD40 repeat-like"/>
    <property type="match status" value="1"/>
</dbReference>
<reference evidence="9 10" key="1">
    <citation type="submission" date="2024-03" db="EMBL/GenBank/DDBJ databases">
        <authorList>
            <person name="Brejova B."/>
        </authorList>
    </citation>
    <scope>NUCLEOTIDE SEQUENCE [LARGE SCALE GENOMIC DNA]</scope>
    <source>
        <strain evidence="9 10">CBS 14171</strain>
    </source>
</reference>
<dbReference type="InterPro" id="IPR015943">
    <property type="entry name" value="WD40/YVTN_repeat-like_dom_sf"/>
</dbReference>
<dbReference type="Proteomes" id="UP001497383">
    <property type="component" value="Chromosome 8"/>
</dbReference>
<dbReference type="EMBL" id="OZ022412">
    <property type="protein sequence ID" value="CAK9442233.1"/>
    <property type="molecule type" value="Genomic_DNA"/>
</dbReference>
<keyword evidence="2 6" id="KW-0853">WD repeat</keyword>
<keyword evidence="5" id="KW-0539">Nucleus</keyword>
<feature type="compositionally biased region" description="Acidic residues" evidence="7">
    <location>
        <begin position="416"/>
        <end position="431"/>
    </location>
</feature>
<dbReference type="GeneID" id="92211172"/>
<evidence type="ECO:0000256" key="4">
    <source>
        <dbReference type="ARBA" id="ARBA00022853"/>
    </source>
</evidence>
<accession>A0ABP0ZVT0</accession>
<dbReference type="RefSeq" id="XP_066832914.1">
    <property type="nucleotide sequence ID" value="XM_066976367.1"/>
</dbReference>